<dbReference type="RefSeq" id="WP_161766107.1">
    <property type="nucleotide sequence ID" value="NZ_JAAATW010000001.1"/>
</dbReference>
<sequence length="61" mass="6357">MSVIRYLSDLWAFRARAAALSARIEEGCLTPAQQLRAVEALMAGEARLPVAAAPATGAMAA</sequence>
<gene>
    <name evidence="1" type="ORF">GU920_06475</name>
</gene>
<name>A0ABW9Y5N9_9RHOB</name>
<keyword evidence="2" id="KW-1185">Reference proteome</keyword>
<proteinExistence type="predicted"/>
<protein>
    <submittedName>
        <fullName evidence="1">Uncharacterized protein</fullName>
    </submittedName>
</protein>
<evidence type="ECO:0000313" key="2">
    <source>
        <dbReference type="Proteomes" id="UP001517376"/>
    </source>
</evidence>
<evidence type="ECO:0000313" key="1">
    <source>
        <dbReference type="EMBL" id="NBE07174.1"/>
    </source>
</evidence>
<dbReference type="EMBL" id="JAAATW010000001">
    <property type="protein sequence ID" value="NBE07174.1"/>
    <property type="molecule type" value="Genomic_DNA"/>
</dbReference>
<reference evidence="2" key="1">
    <citation type="submission" date="2020-01" db="EMBL/GenBank/DDBJ databases">
        <title>Sphingomonas sp. strain CSW-10.</title>
        <authorList>
            <person name="Chen W.-M."/>
        </authorList>
    </citation>
    <scope>NUCLEOTIDE SEQUENCE [LARGE SCALE GENOMIC DNA]</scope>
    <source>
        <strain evidence="2">CCP-1</strain>
    </source>
</reference>
<dbReference type="Proteomes" id="UP001517376">
    <property type="component" value="Unassembled WGS sequence"/>
</dbReference>
<accession>A0ABW9Y5N9</accession>
<organism evidence="1 2">
    <name type="scientific">Paragemmobacter ruber</name>
    <dbReference type="NCBI Taxonomy" id="1985673"/>
    <lineage>
        <taxon>Bacteria</taxon>
        <taxon>Pseudomonadati</taxon>
        <taxon>Pseudomonadota</taxon>
        <taxon>Alphaproteobacteria</taxon>
        <taxon>Rhodobacterales</taxon>
        <taxon>Paracoccaceae</taxon>
        <taxon>Paragemmobacter</taxon>
    </lineage>
</organism>
<comment type="caution">
    <text evidence="1">The sequence shown here is derived from an EMBL/GenBank/DDBJ whole genome shotgun (WGS) entry which is preliminary data.</text>
</comment>